<organism evidence="1">
    <name type="scientific">Tetraselmis sp. GSL018</name>
    <dbReference type="NCBI Taxonomy" id="582737"/>
    <lineage>
        <taxon>Eukaryota</taxon>
        <taxon>Viridiplantae</taxon>
        <taxon>Chlorophyta</taxon>
        <taxon>core chlorophytes</taxon>
        <taxon>Chlorodendrophyceae</taxon>
        <taxon>Chlorodendrales</taxon>
        <taxon>Chlorodendraceae</taxon>
        <taxon>Tetraselmis</taxon>
    </lineage>
</organism>
<feature type="non-terminal residue" evidence="1">
    <location>
        <position position="1"/>
    </location>
</feature>
<sequence length="129" mass="13114">YLDVLRRPLLGFKVGFASGLSSAAASGLGSGTPDFGPGVEVSNSGSNFRGVSTASESPWASESWLFASSSGENTSSTGVEQSIVTSYSRQFKILSSPSAESKPKFSHLTSSGNAAGLALPLSIELACAC</sequence>
<gene>
    <name evidence="1" type="ORF">TSPGSL018_19992</name>
</gene>
<evidence type="ECO:0000313" key="1">
    <source>
        <dbReference type="EMBL" id="JAC76499.1"/>
    </source>
</evidence>
<reference evidence="1" key="1">
    <citation type="submission" date="2014-05" db="EMBL/GenBank/DDBJ databases">
        <title>The transcriptome of the halophilic microalga Tetraselmis sp. GSL018 isolated from the Great Salt Lake, Utah.</title>
        <authorList>
            <person name="Jinkerson R.E."/>
            <person name="D'Adamo S."/>
            <person name="Posewitz M.C."/>
        </authorList>
    </citation>
    <scope>NUCLEOTIDE SEQUENCE</scope>
    <source>
        <strain evidence="1">GSL018</strain>
    </source>
</reference>
<name>A0A061S0F2_9CHLO</name>
<dbReference type="EMBL" id="GBEZ01009069">
    <property type="protein sequence ID" value="JAC76499.1"/>
    <property type="molecule type" value="Transcribed_RNA"/>
</dbReference>
<protein>
    <submittedName>
        <fullName evidence="1">Uncharacterized protein</fullName>
    </submittedName>
</protein>
<dbReference type="AlphaFoldDB" id="A0A061S0F2"/>
<accession>A0A061S0F2</accession>
<proteinExistence type="predicted"/>